<dbReference type="GO" id="GO:0032977">
    <property type="term" value="F:membrane insertase activity"/>
    <property type="evidence" value="ECO:0007669"/>
    <property type="project" value="InterPro"/>
</dbReference>
<keyword evidence="4" id="KW-1133">Transmembrane helix</keyword>
<dbReference type="GO" id="GO:0005743">
    <property type="term" value="C:mitochondrial inner membrane"/>
    <property type="evidence" value="ECO:0007669"/>
    <property type="project" value="TreeGrafter"/>
</dbReference>
<comment type="similarity">
    <text evidence="2">Belongs to the OXA1/ALB3/YidC (TC 2.A.9.2) family.</text>
</comment>
<protein>
    <submittedName>
        <fullName evidence="6">Uncharacterized protein</fullName>
    </submittedName>
</protein>
<dbReference type="OrthoDB" id="2148490at2759"/>
<dbReference type="PANTHER" id="PTHR12428">
    <property type="entry name" value="OXA1"/>
    <property type="match status" value="1"/>
</dbReference>
<reference evidence="6" key="1">
    <citation type="submission" date="2022-04" db="EMBL/GenBank/DDBJ databases">
        <title>Carnegiea gigantea Genome sequencing and assembly v2.</title>
        <authorList>
            <person name="Copetti D."/>
            <person name="Sanderson M.J."/>
            <person name="Burquez A."/>
            <person name="Wojciechowski M.F."/>
        </authorList>
    </citation>
    <scope>NUCLEOTIDE SEQUENCE</scope>
    <source>
        <strain evidence="6">SGP5-SGP5p</strain>
        <tissue evidence="6">Aerial part</tissue>
    </source>
</reference>
<evidence type="ECO:0000256" key="4">
    <source>
        <dbReference type="ARBA" id="ARBA00022989"/>
    </source>
</evidence>
<dbReference type="Proteomes" id="UP001153076">
    <property type="component" value="Unassembled WGS sequence"/>
</dbReference>
<evidence type="ECO:0000256" key="1">
    <source>
        <dbReference type="ARBA" id="ARBA00004141"/>
    </source>
</evidence>
<evidence type="ECO:0000313" key="8">
    <source>
        <dbReference type="Proteomes" id="UP001153076"/>
    </source>
</evidence>
<organism evidence="6 8">
    <name type="scientific">Carnegiea gigantea</name>
    <dbReference type="NCBI Taxonomy" id="171969"/>
    <lineage>
        <taxon>Eukaryota</taxon>
        <taxon>Viridiplantae</taxon>
        <taxon>Streptophyta</taxon>
        <taxon>Embryophyta</taxon>
        <taxon>Tracheophyta</taxon>
        <taxon>Spermatophyta</taxon>
        <taxon>Magnoliopsida</taxon>
        <taxon>eudicotyledons</taxon>
        <taxon>Gunneridae</taxon>
        <taxon>Pentapetalae</taxon>
        <taxon>Caryophyllales</taxon>
        <taxon>Cactineae</taxon>
        <taxon>Cactaceae</taxon>
        <taxon>Cactoideae</taxon>
        <taxon>Echinocereeae</taxon>
        <taxon>Carnegiea</taxon>
    </lineage>
</organism>
<proteinExistence type="inferred from homology"/>
<dbReference type="GO" id="GO:0032979">
    <property type="term" value="P:protein insertion into mitochondrial inner membrane from matrix"/>
    <property type="evidence" value="ECO:0007669"/>
    <property type="project" value="TreeGrafter"/>
</dbReference>
<dbReference type="EMBL" id="JAKOGI010000041">
    <property type="protein sequence ID" value="KAJ8447068.1"/>
    <property type="molecule type" value="Genomic_DNA"/>
</dbReference>
<dbReference type="PANTHER" id="PTHR12428:SF65">
    <property type="entry name" value="CYTOCHROME C OXIDASE ASSEMBLY PROTEIN COX18, MITOCHONDRIAL"/>
    <property type="match status" value="1"/>
</dbReference>
<evidence type="ECO:0000313" key="6">
    <source>
        <dbReference type="EMBL" id="KAJ8425445.1"/>
    </source>
</evidence>
<dbReference type="InterPro" id="IPR001708">
    <property type="entry name" value="YidC/ALB3/OXA1/COX18"/>
</dbReference>
<comment type="caution">
    <text evidence="6">The sequence shown here is derived from an EMBL/GenBank/DDBJ whole genome shotgun (WGS) entry which is preliminary data.</text>
</comment>
<evidence type="ECO:0000313" key="7">
    <source>
        <dbReference type="EMBL" id="KAJ8447068.1"/>
    </source>
</evidence>
<gene>
    <name evidence="6" type="ORF">Cgig2_018843</name>
    <name evidence="7" type="ORF">Cgig2_022797</name>
</gene>
<comment type="subcellular location">
    <subcellularLocation>
        <location evidence="1">Membrane</location>
        <topology evidence="1">Multi-pass membrane protein</topology>
    </subcellularLocation>
</comment>
<keyword evidence="8" id="KW-1185">Reference proteome</keyword>
<keyword evidence="5" id="KW-0472">Membrane</keyword>
<dbReference type="AlphaFoldDB" id="A0A9Q1GUM3"/>
<evidence type="ECO:0000256" key="2">
    <source>
        <dbReference type="ARBA" id="ARBA00010583"/>
    </source>
</evidence>
<name>A0A9Q1GUM3_9CARY</name>
<keyword evidence="3" id="KW-0812">Transmembrane</keyword>
<evidence type="ECO:0000256" key="5">
    <source>
        <dbReference type="ARBA" id="ARBA00023136"/>
    </source>
</evidence>
<dbReference type="EMBL" id="JAKOGI010001473">
    <property type="protein sequence ID" value="KAJ8425445.1"/>
    <property type="molecule type" value="Genomic_DNA"/>
</dbReference>
<accession>A0A9Q1GUM3</accession>
<sequence>MATSVLVSRHLRRCRFSLLRPLLSFPIPNPNPPQPHPSSSDVTYSPFLASTTSFRCFSSRSSDSGVSSHEFNSVTESELRSLGLADGAQISDAVDGLLDDSILPINALVALLDGFHDLTGLPWWMVIASSTLALRITIFPWLLLQLHKLKKIEQLFPKCNIFKSLSSLAHTFLSACIPFLSQLTNVDESKFGSFLQIGDDGLLHFRHADMPRFLVPRVPCFILWMATIRRMSLDHHPGFDAGGIFWFQNLTELPNGVLGPIFPVLIAGLHFCNVQLLGILSDMFSRTFLQGLNYCNMYSESSFLLCQISFRSSSVGKAKGWLDLLAKVGDEVLF</sequence>
<evidence type="ECO:0000256" key="3">
    <source>
        <dbReference type="ARBA" id="ARBA00022692"/>
    </source>
</evidence>